<organism evidence="1">
    <name type="scientific">viral metagenome</name>
    <dbReference type="NCBI Taxonomy" id="1070528"/>
    <lineage>
        <taxon>unclassified sequences</taxon>
        <taxon>metagenomes</taxon>
        <taxon>organismal metagenomes</taxon>
    </lineage>
</organism>
<proteinExistence type="predicted"/>
<protein>
    <submittedName>
        <fullName evidence="1">Uncharacterized protein</fullName>
    </submittedName>
</protein>
<name>A0A6C0IX03_9ZZZZ</name>
<reference evidence="1" key="1">
    <citation type="journal article" date="2020" name="Nature">
        <title>Giant virus diversity and host interactions through global metagenomics.</title>
        <authorList>
            <person name="Schulz F."/>
            <person name="Roux S."/>
            <person name="Paez-Espino D."/>
            <person name="Jungbluth S."/>
            <person name="Walsh D.A."/>
            <person name="Denef V.J."/>
            <person name="McMahon K.D."/>
            <person name="Konstantinidis K.T."/>
            <person name="Eloe-Fadrosh E.A."/>
            <person name="Kyrpides N.C."/>
            <person name="Woyke T."/>
        </authorList>
    </citation>
    <scope>NUCLEOTIDE SEQUENCE</scope>
    <source>
        <strain evidence="1">GVMAG-M-3300025572-1</strain>
    </source>
</reference>
<sequence>MLQVDLTPIPDEIIEFLLSSDKMITYRMVEHLVRQGRDPNLYHLVRIQSIPVSIRRTLPEQNWSSLRRPSADEASLVPDLYARARLMCW</sequence>
<accession>A0A6C0IX03</accession>
<dbReference type="EMBL" id="MN740283">
    <property type="protein sequence ID" value="QHT97632.1"/>
    <property type="molecule type" value="Genomic_DNA"/>
</dbReference>
<dbReference type="AlphaFoldDB" id="A0A6C0IX03"/>
<evidence type="ECO:0000313" key="1">
    <source>
        <dbReference type="EMBL" id="QHT97632.1"/>
    </source>
</evidence>